<gene>
    <name evidence="2" type="ORF">A2665_01950</name>
</gene>
<dbReference type="PANTHER" id="PTHR36007:SF2">
    <property type="entry name" value="TRANSPORT PROTEIN-RELATED"/>
    <property type="match status" value="1"/>
</dbReference>
<name>A0A1G2T327_9BACT</name>
<evidence type="ECO:0008006" key="4">
    <source>
        <dbReference type="Google" id="ProtNLM"/>
    </source>
</evidence>
<accession>A0A1G2T327</accession>
<comment type="caution">
    <text evidence="2">The sequence shown here is derived from an EMBL/GenBank/DDBJ whole genome shotgun (WGS) entry which is preliminary data.</text>
</comment>
<dbReference type="AlphaFoldDB" id="A0A1G2T327"/>
<feature type="transmembrane region" description="Helical" evidence="1">
    <location>
        <begin position="94"/>
        <end position="120"/>
    </location>
</feature>
<dbReference type="PANTHER" id="PTHR36007">
    <property type="entry name" value="TRANSPORT PROTEIN-RELATED"/>
    <property type="match status" value="1"/>
</dbReference>
<dbReference type="EMBL" id="MHVI01000015">
    <property type="protein sequence ID" value="OHA91690.1"/>
    <property type="molecule type" value="Genomic_DNA"/>
</dbReference>
<dbReference type="InterPro" id="IPR009577">
    <property type="entry name" value="Sm_multidrug_ex"/>
</dbReference>
<organism evidence="2 3">
    <name type="scientific">Candidatus Zambryskibacteria bacterium RIFCSPHIGHO2_01_FULL_46_30</name>
    <dbReference type="NCBI Taxonomy" id="1802739"/>
    <lineage>
        <taxon>Bacteria</taxon>
        <taxon>Candidatus Zambryskiibacteriota</taxon>
    </lineage>
</organism>
<feature type="transmembrane region" description="Helical" evidence="1">
    <location>
        <begin position="126"/>
        <end position="152"/>
    </location>
</feature>
<feature type="transmembrane region" description="Helical" evidence="1">
    <location>
        <begin position="7"/>
        <end position="25"/>
    </location>
</feature>
<protein>
    <recommendedName>
        <fullName evidence="4">Ligand-binding protein SH3</fullName>
    </recommendedName>
</protein>
<evidence type="ECO:0000313" key="3">
    <source>
        <dbReference type="Proteomes" id="UP000177746"/>
    </source>
</evidence>
<dbReference type="Pfam" id="PF06695">
    <property type="entry name" value="Sm_multidrug_ex"/>
    <property type="match status" value="1"/>
</dbReference>
<keyword evidence="1" id="KW-0812">Transmembrane</keyword>
<reference evidence="2 3" key="1">
    <citation type="journal article" date="2016" name="Nat. Commun.">
        <title>Thousands of microbial genomes shed light on interconnected biogeochemical processes in an aquifer system.</title>
        <authorList>
            <person name="Anantharaman K."/>
            <person name="Brown C.T."/>
            <person name="Hug L.A."/>
            <person name="Sharon I."/>
            <person name="Castelle C.J."/>
            <person name="Probst A.J."/>
            <person name="Thomas B.C."/>
            <person name="Singh A."/>
            <person name="Wilkins M.J."/>
            <person name="Karaoz U."/>
            <person name="Brodie E.L."/>
            <person name="Williams K.H."/>
            <person name="Hubbard S.S."/>
            <person name="Banfield J.F."/>
        </authorList>
    </citation>
    <scope>NUCLEOTIDE SEQUENCE [LARGE SCALE GENOMIC DNA]</scope>
</reference>
<feature type="transmembrane region" description="Helical" evidence="1">
    <location>
        <begin position="31"/>
        <end position="55"/>
    </location>
</feature>
<dbReference type="Proteomes" id="UP000177746">
    <property type="component" value="Unassembled WGS sequence"/>
</dbReference>
<keyword evidence="1" id="KW-1133">Transmembrane helix</keyword>
<keyword evidence="1" id="KW-0472">Membrane</keyword>
<sequence>MFEIIHVLVISMLPVIELRGAIPFAMTTYDFSAWTAFSVAVVGNIIPAFILVPLIGRIGAFLSGKSDLWEKVFSRFLERTRNNHEKKFEIFKEFALVVLVAVPLPMTGVWTASLVAYVFGIPSRKAIPLIFTGVVIAGATVVLTTVGVISFFS</sequence>
<proteinExistence type="predicted"/>
<evidence type="ECO:0000313" key="2">
    <source>
        <dbReference type="EMBL" id="OHA91690.1"/>
    </source>
</evidence>
<evidence type="ECO:0000256" key="1">
    <source>
        <dbReference type="SAM" id="Phobius"/>
    </source>
</evidence>